<keyword evidence="6" id="KW-0694">RNA-binding</keyword>
<dbReference type="SUPFAM" id="SSF54786">
    <property type="entry name" value="YcfA/nrd intein domain"/>
    <property type="match status" value="1"/>
</dbReference>
<dbReference type="GO" id="GO:0016787">
    <property type="term" value="F:hydrolase activity"/>
    <property type="evidence" value="ECO:0007669"/>
    <property type="project" value="UniProtKB-KW"/>
</dbReference>
<keyword evidence="3" id="KW-0540">Nuclease</keyword>
<dbReference type="EMBL" id="MHIC01000030">
    <property type="protein sequence ID" value="OGY44266.1"/>
    <property type="molecule type" value="Genomic_DNA"/>
</dbReference>
<protein>
    <recommendedName>
        <fullName evidence="10">Addiction module toxin, HicA family</fullName>
    </recommendedName>
</protein>
<dbReference type="Proteomes" id="UP000176241">
    <property type="component" value="Unassembled WGS sequence"/>
</dbReference>
<dbReference type="PANTHER" id="PTHR34873">
    <property type="entry name" value="SSR1766 PROTEIN"/>
    <property type="match status" value="1"/>
</dbReference>
<reference evidence="8 9" key="1">
    <citation type="journal article" date="2016" name="Nat. Commun.">
        <title>Thousands of microbial genomes shed light on interconnected biogeochemical processes in an aquifer system.</title>
        <authorList>
            <person name="Anantharaman K."/>
            <person name="Brown C.T."/>
            <person name="Hug L.A."/>
            <person name="Sharon I."/>
            <person name="Castelle C.J."/>
            <person name="Probst A.J."/>
            <person name="Thomas B.C."/>
            <person name="Singh A."/>
            <person name="Wilkins M.J."/>
            <person name="Karaoz U."/>
            <person name="Brodie E.L."/>
            <person name="Williams K.H."/>
            <person name="Hubbard S.S."/>
            <person name="Banfield J.F."/>
        </authorList>
    </citation>
    <scope>NUCLEOTIDE SEQUENCE [LARGE SCALE GENOMIC DNA]</scope>
</reference>
<dbReference type="AlphaFoldDB" id="A0A1G1XXF0"/>
<sequence>MPKLITIKPKRFIKILLKLGFTKRDAEGSHVFFKHPDSRTTVVPIHCKEISKGLLRKILNDIQLTVEEYDKLRK</sequence>
<evidence type="ECO:0000256" key="7">
    <source>
        <dbReference type="ARBA" id="ARBA00023016"/>
    </source>
</evidence>
<dbReference type="Gene3D" id="3.30.920.30">
    <property type="entry name" value="Hypothetical protein"/>
    <property type="match status" value="1"/>
</dbReference>
<evidence type="ECO:0000256" key="4">
    <source>
        <dbReference type="ARBA" id="ARBA00022759"/>
    </source>
</evidence>
<evidence type="ECO:0000256" key="5">
    <source>
        <dbReference type="ARBA" id="ARBA00022801"/>
    </source>
</evidence>
<keyword evidence="5" id="KW-0378">Hydrolase</keyword>
<keyword evidence="7" id="KW-0346">Stress response</keyword>
<evidence type="ECO:0008006" key="10">
    <source>
        <dbReference type="Google" id="ProtNLM"/>
    </source>
</evidence>
<evidence type="ECO:0000313" key="8">
    <source>
        <dbReference type="EMBL" id="OGY44266.1"/>
    </source>
</evidence>
<dbReference type="PANTHER" id="PTHR34873:SF3">
    <property type="entry name" value="ADDICTION MODULE TOXIN, HICA FAMILY"/>
    <property type="match status" value="1"/>
</dbReference>
<dbReference type="GO" id="GO:0004519">
    <property type="term" value="F:endonuclease activity"/>
    <property type="evidence" value="ECO:0007669"/>
    <property type="project" value="UniProtKB-KW"/>
</dbReference>
<name>A0A1G1XXF0_9BACT</name>
<comment type="caution">
    <text evidence="8">The sequence shown here is derived from an EMBL/GenBank/DDBJ whole genome shotgun (WGS) entry which is preliminary data.</text>
</comment>
<dbReference type="InterPro" id="IPR038570">
    <property type="entry name" value="HicA_sf"/>
</dbReference>
<comment type="similarity">
    <text evidence="1">Belongs to the HicA mRNA interferase family.</text>
</comment>
<organism evidence="8 9">
    <name type="scientific">Candidatus Buchananbacteria bacterium RIFCSPHIGHO2_01_FULL_39_8</name>
    <dbReference type="NCBI Taxonomy" id="1797533"/>
    <lineage>
        <taxon>Bacteria</taxon>
        <taxon>Candidatus Buchananiibacteriota</taxon>
    </lineage>
</organism>
<dbReference type="STRING" id="1797533.A2731_03330"/>
<gene>
    <name evidence="8" type="ORF">A2731_03330</name>
</gene>
<dbReference type="InterPro" id="IPR012933">
    <property type="entry name" value="HicA_mRNA_interferase"/>
</dbReference>
<evidence type="ECO:0000256" key="3">
    <source>
        <dbReference type="ARBA" id="ARBA00022722"/>
    </source>
</evidence>
<dbReference type="Pfam" id="PF07927">
    <property type="entry name" value="HicA_toxin"/>
    <property type="match status" value="1"/>
</dbReference>
<evidence type="ECO:0000313" key="9">
    <source>
        <dbReference type="Proteomes" id="UP000176241"/>
    </source>
</evidence>
<keyword evidence="2" id="KW-1277">Toxin-antitoxin system</keyword>
<evidence type="ECO:0000256" key="6">
    <source>
        <dbReference type="ARBA" id="ARBA00022884"/>
    </source>
</evidence>
<evidence type="ECO:0000256" key="2">
    <source>
        <dbReference type="ARBA" id="ARBA00022649"/>
    </source>
</evidence>
<dbReference type="GO" id="GO:0003729">
    <property type="term" value="F:mRNA binding"/>
    <property type="evidence" value="ECO:0007669"/>
    <property type="project" value="InterPro"/>
</dbReference>
<accession>A0A1G1XXF0</accession>
<keyword evidence="4" id="KW-0255">Endonuclease</keyword>
<proteinExistence type="inferred from homology"/>
<evidence type="ECO:0000256" key="1">
    <source>
        <dbReference type="ARBA" id="ARBA00006620"/>
    </source>
</evidence>